<dbReference type="InterPro" id="IPR004000">
    <property type="entry name" value="Actin"/>
</dbReference>
<dbReference type="RefSeq" id="XP_014566051.1">
    <property type="nucleotide sequence ID" value="XM_014710565.1"/>
</dbReference>
<evidence type="ECO:0008006" key="4">
    <source>
        <dbReference type="Google" id="ProtNLM"/>
    </source>
</evidence>
<dbReference type="eggNOG" id="KOG0679">
    <property type="taxonomic scope" value="Eukaryota"/>
</dbReference>
<dbReference type="AlphaFoldDB" id="G7DS19"/>
<dbReference type="SMART" id="SM00268">
    <property type="entry name" value="ACTIN"/>
    <property type="match status" value="1"/>
</dbReference>
<reference evidence="2 3" key="1">
    <citation type="journal article" date="2011" name="J. Gen. Appl. Microbiol.">
        <title>Draft genome sequencing of the enigmatic basidiomycete Mixia osmundae.</title>
        <authorList>
            <person name="Nishida H."/>
            <person name="Nagatsuka Y."/>
            <person name="Sugiyama J."/>
        </authorList>
    </citation>
    <scope>NUCLEOTIDE SEQUENCE [LARGE SCALE GENOMIC DNA]</scope>
    <source>
        <strain evidence="3">CBS 9802 / IAM 14324 / JCM 22182 / KY 12970</strain>
    </source>
</reference>
<dbReference type="FunCoup" id="G7DS19">
    <property type="interactions" value="149"/>
</dbReference>
<evidence type="ECO:0000256" key="1">
    <source>
        <dbReference type="RuleBase" id="RU000487"/>
    </source>
</evidence>
<comment type="caution">
    <text evidence="2">The sequence shown here is derived from an EMBL/GenBank/DDBJ whole genome shotgun (WGS) entry which is preliminary data.</text>
</comment>
<dbReference type="HOGENOM" id="CLU_027965_6_2_1"/>
<gene>
    <name evidence="2" type="primary">Mo00019</name>
    <name evidence="2" type="ORF">E5Q_00019</name>
</gene>
<dbReference type="PRINTS" id="PR00190">
    <property type="entry name" value="ACTIN"/>
</dbReference>
<dbReference type="OrthoDB" id="5132116at2759"/>
<dbReference type="Pfam" id="PF00022">
    <property type="entry name" value="Actin"/>
    <property type="match status" value="1"/>
</dbReference>
<dbReference type="EMBL" id="BABT02000004">
    <property type="protein sequence ID" value="GAA93379.1"/>
    <property type="molecule type" value="Genomic_DNA"/>
</dbReference>
<accession>G7DS19</accession>
<dbReference type="PANTHER" id="PTHR11937">
    <property type="entry name" value="ACTIN"/>
    <property type="match status" value="1"/>
</dbReference>
<comment type="similarity">
    <text evidence="1">Belongs to the actin family.</text>
</comment>
<evidence type="ECO:0000313" key="3">
    <source>
        <dbReference type="Proteomes" id="UP000009131"/>
    </source>
</evidence>
<keyword evidence="3" id="KW-1185">Reference proteome</keyword>
<sequence>MVVYGGDEVSAVVLDIGTSTTRAGYAGEDSPKSIIPTSYGYVPARDGKEAQHYFGQAGPNVWRAHQRVLNPCQDGIVVDWDAAEQLIHSSLTGQLRIPSLADSPLLTTEPSWNTKANRERMLEIAFETWQAPAYYTVDRAVLAAFSAGKGTALIVDIGQELATVTPVFDGFVLRKAIQKSSLAGGLLNTSLSTSFRTQQPPLQVRPHYLVKSKTPVEPGQPANAVYREERMPHFAPAPVAAAEGDAVMQDSNAGPTEDDITTASFHAYAEAKVMTEYKETTAAVFDHPWDEKAVTQRGSKPFEFPDGFNTYFGMHRYAIPEVLFNPRFLPAAFTHLPSPSAHSGSTIPTPAPGESVSIPHMIINAVNACDADVMPQLLLNIVVVGGTTSMPGFTDRLQREMESLSGSLKVKIHAPGNSVERKYASWLGGSILASLGTFHQLWISAAEYKEQGKTIINKRAR</sequence>
<dbReference type="STRING" id="764103.G7DS19"/>
<dbReference type="CDD" id="cd13395">
    <property type="entry name" value="ASKHA_NBD_Arp4_ACTL6-like"/>
    <property type="match status" value="1"/>
</dbReference>
<dbReference type="InParanoid" id="G7DS19"/>
<protein>
    <recommendedName>
        <fullName evidence="4">Actin-related protein 4</fullName>
    </recommendedName>
</protein>
<dbReference type="SUPFAM" id="SSF53067">
    <property type="entry name" value="Actin-like ATPase domain"/>
    <property type="match status" value="2"/>
</dbReference>
<proteinExistence type="inferred from homology"/>
<dbReference type="Proteomes" id="UP000009131">
    <property type="component" value="Unassembled WGS sequence"/>
</dbReference>
<organism evidence="2 3">
    <name type="scientific">Mixia osmundae (strain CBS 9802 / IAM 14324 / JCM 22182 / KY 12970)</name>
    <dbReference type="NCBI Taxonomy" id="764103"/>
    <lineage>
        <taxon>Eukaryota</taxon>
        <taxon>Fungi</taxon>
        <taxon>Dikarya</taxon>
        <taxon>Basidiomycota</taxon>
        <taxon>Pucciniomycotina</taxon>
        <taxon>Mixiomycetes</taxon>
        <taxon>Mixiales</taxon>
        <taxon>Mixiaceae</taxon>
        <taxon>Mixia</taxon>
    </lineage>
</organism>
<dbReference type="Gene3D" id="3.90.640.10">
    <property type="entry name" value="Actin, Chain A, domain 4"/>
    <property type="match status" value="2"/>
</dbReference>
<dbReference type="InterPro" id="IPR043129">
    <property type="entry name" value="ATPase_NBD"/>
</dbReference>
<evidence type="ECO:0000313" key="2">
    <source>
        <dbReference type="EMBL" id="GAA93379.1"/>
    </source>
</evidence>
<dbReference type="Gene3D" id="3.30.420.40">
    <property type="match status" value="4"/>
</dbReference>
<dbReference type="OMA" id="MTEAPWN"/>
<reference evidence="2 3" key="2">
    <citation type="journal article" date="2012" name="Open Biol.">
        <title>Characteristics of nucleosomes and linker DNA regions on the genome of the basidiomycete Mixia osmundae revealed by mono- and dinucleosome mapping.</title>
        <authorList>
            <person name="Nishida H."/>
            <person name="Kondo S."/>
            <person name="Matsumoto T."/>
            <person name="Suzuki Y."/>
            <person name="Yoshikawa H."/>
            <person name="Taylor T.D."/>
            <person name="Sugiyama J."/>
        </authorList>
    </citation>
    <scope>NUCLEOTIDE SEQUENCE [LARGE SCALE GENOMIC DNA]</scope>
    <source>
        <strain evidence="3">CBS 9802 / IAM 14324 / JCM 22182 / KY 12970</strain>
    </source>
</reference>
<name>G7DS19_MIXOS</name>